<keyword evidence="14" id="KW-1185">Reference proteome</keyword>
<evidence type="ECO:0000313" key="13">
    <source>
        <dbReference type="EMBL" id="KAG0701608.1"/>
    </source>
</evidence>
<dbReference type="PROSITE" id="PS01344">
    <property type="entry name" value="FRATAXIN_1"/>
    <property type="match status" value="1"/>
</dbReference>
<keyword evidence="8" id="KW-0560">Oxidoreductase</keyword>
<reference evidence="13" key="1">
    <citation type="submission" date="2020-07" db="EMBL/GenBank/DDBJ databases">
        <title>The High-quality genome of the commercially important snow crab, Chionoecetes opilio.</title>
        <authorList>
            <person name="Jeong J.-H."/>
            <person name="Ryu S."/>
        </authorList>
    </citation>
    <scope>NUCLEOTIDE SEQUENCE</scope>
    <source>
        <strain evidence="13">MADBK_172401_WGS</strain>
        <tissue evidence="13">Digestive gland</tissue>
    </source>
</reference>
<evidence type="ECO:0000313" key="14">
    <source>
        <dbReference type="Proteomes" id="UP000770661"/>
    </source>
</evidence>
<dbReference type="PANTHER" id="PTHR16821:SF2">
    <property type="entry name" value="FRATAXIN, MITOCHONDRIAL"/>
    <property type="match status" value="1"/>
</dbReference>
<organism evidence="13 14">
    <name type="scientific">Chionoecetes opilio</name>
    <name type="common">Atlantic snow crab</name>
    <name type="synonym">Cancer opilio</name>
    <dbReference type="NCBI Taxonomy" id="41210"/>
    <lineage>
        <taxon>Eukaryota</taxon>
        <taxon>Metazoa</taxon>
        <taxon>Ecdysozoa</taxon>
        <taxon>Arthropoda</taxon>
        <taxon>Crustacea</taxon>
        <taxon>Multicrustacea</taxon>
        <taxon>Malacostraca</taxon>
        <taxon>Eumalacostraca</taxon>
        <taxon>Eucarida</taxon>
        <taxon>Decapoda</taxon>
        <taxon>Pleocyemata</taxon>
        <taxon>Brachyura</taxon>
        <taxon>Eubrachyura</taxon>
        <taxon>Majoidea</taxon>
        <taxon>Majidae</taxon>
        <taxon>Chionoecetes</taxon>
    </lineage>
</organism>
<dbReference type="AlphaFoldDB" id="A0A8J4XLP7"/>
<keyword evidence="7" id="KW-0809">Transit peptide</keyword>
<dbReference type="GO" id="GO:0004322">
    <property type="term" value="F:ferroxidase activity"/>
    <property type="evidence" value="ECO:0007669"/>
    <property type="project" value="UniProtKB-EC"/>
</dbReference>
<evidence type="ECO:0000256" key="7">
    <source>
        <dbReference type="ARBA" id="ARBA00022946"/>
    </source>
</evidence>
<dbReference type="EC" id="1.16.3.1" evidence="3"/>
<dbReference type="PRINTS" id="PR00904">
    <property type="entry name" value="FRATAXIN"/>
</dbReference>
<keyword evidence="5" id="KW-0813">Transport</keyword>
<evidence type="ECO:0000256" key="11">
    <source>
        <dbReference type="ARBA" id="ARBA00023128"/>
    </source>
</evidence>
<dbReference type="EMBL" id="JACEEZ010025360">
    <property type="protein sequence ID" value="KAG0701608.1"/>
    <property type="molecule type" value="Genomic_DNA"/>
</dbReference>
<accession>A0A8J4XLP7</accession>
<dbReference type="InterPro" id="IPR002908">
    <property type="entry name" value="Frataxin/CyaY"/>
</dbReference>
<dbReference type="PROSITE" id="PS50810">
    <property type="entry name" value="FRATAXIN_2"/>
    <property type="match status" value="1"/>
</dbReference>
<evidence type="ECO:0000256" key="12">
    <source>
        <dbReference type="ARBA" id="ARBA00047990"/>
    </source>
</evidence>
<dbReference type="CDD" id="cd00503">
    <property type="entry name" value="Frataxin"/>
    <property type="match status" value="1"/>
</dbReference>
<dbReference type="InterPro" id="IPR036524">
    <property type="entry name" value="Frataxin/CyaY_sf"/>
</dbReference>
<dbReference type="SUPFAM" id="SSF55387">
    <property type="entry name" value="Frataxin/Nqo15-like"/>
    <property type="match status" value="1"/>
</dbReference>
<dbReference type="GO" id="GO:0008198">
    <property type="term" value="F:ferrous iron binding"/>
    <property type="evidence" value="ECO:0007669"/>
    <property type="project" value="TreeGrafter"/>
</dbReference>
<dbReference type="OrthoDB" id="1897642at2759"/>
<dbReference type="PANTHER" id="PTHR16821">
    <property type="entry name" value="FRATAXIN"/>
    <property type="match status" value="1"/>
</dbReference>
<comment type="similarity">
    <text evidence="2">Belongs to the frataxin family.</text>
</comment>
<dbReference type="Gene3D" id="3.30.920.10">
    <property type="entry name" value="Frataxin/CyaY"/>
    <property type="match status" value="1"/>
</dbReference>
<dbReference type="InterPro" id="IPR020895">
    <property type="entry name" value="Frataxin_CS"/>
</dbReference>
<keyword evidence="11" id="KW-0496">Mitochondrion</keyword>
<dbReference type="GO" id="GO:0034986">
    <property type="term" value="F:iron chaperone activity"/>
    <property type="evidence" value="ECO:0007669"/>
    <property type="project" value="TreeGrafter"/>
</dbReference>
<dbReference type="GO" id="GO:0051537">
    <property type="term" value="F:2 iron, 2 sulfur cluster binding"/>
    <property type="evidence" value="ECO:0007669"/>
    <property type="project" value="TreeGrafter"/>
</dbReference>
<evidence type="ECO:0000256" key="2">
    <source>
        <dbReference type="ARBA" id="ARBA00008183"/>
    </source>
</evidence>
<evidence type="ECO:0000256" key="8">
    <source>
        <dbReference type="ARBA" id="ARBA00023002"/>
    </source>
</evidence>
<keyword evidence="10" id="KW-0406">Ion transport</keyword>
<keyword evidence="6" id="KW-0410">Iron transport</keyword>
<dbReference type="NCBIfam" id="TIGR03422">
    <property type="entry name" value="mito_frataxin"/>
    <property type="match status" value="1"/>
</dbReference>
<comment type="subcellular location">
    <subcellularLocation>
        <location evidence="1">Mitochondrion</location>
    </subcellularLocation>
</comment>
<evidence type="ECO:0000256" key="6">
    <source>
        <dbReference type="ARBA" id="ARBA00022496"/>
    </source>
</evidence>
<dbReference type="GO" id="GO:0008199">
    <property type="term" value="F:ferric iron binding"/>
    <property type="evidence" value="ECO:0007669"/>
    <property type="project" value="InterPro"/>
</dbReference>
<evidence type="ECO:0000256" key="9">
    <source>
        <dbReference type="ARBA" id="ARBA00023004"/>
    </source>
</evidence>
<evidence type="ECO:0000256" key="4">
    <source>
        <dbReference type="ARBA" id="ARBA00022434"/>
    </source>
</evidence>
<keyword evidence="9" id="KW-0408">Iron</keyword>
<gene>
    <name evidence="13" type="primary">FXN</name>
    <name evidence="13" type="ORF">GWK47_002896</name>
</gene>
<comment type="caution">
    <text evidence="13">The sequence shown here is derived from an EMBL/GenBank/DDBJ whole genome shotgun (WGS) entry which is preliminary data.</text>
</comment>
<keyword evidence="4" id="KW-0409">Iron storage</keyword>
<evidence type="ECO:0000256" key="1">
    <source>
        <dbReference type="ARBA" id="ARBA00004173"/>
    </source>
</evidence>
<comment type="catalytic activity">
    <reaction evidence="12">
        <text>4 Fe(2+) + O2 + 4 H(+) = 4 Fe(3+) + 2 H2O</text>
        <dbReference type="Rhea" id="RHEA:11148"/>
        <dbReference type="ChEBI" id="CHEBI:15377"/>
        <dbReference type="ChEBI" id="CHEBI:15378"/>
        <dbReference type="ChEBI" id="CHEBI:15379"/>
        <dbReference type="ChEBI" id="CHEBI:29033"/>
        <dbReference type="ChEBI" id="CHEBI:29034"/>
        <dbReference type="EC" id="1.16.3.1"/>
    </reaction>
</comment>
<name>A0A8J4XLP7_CHIOP</name>
<evidence type="ECO:0000256" key="10">
    <source>
        <dbReference type="ARBA" id="ARBA00023065"/>
    </source>
</evidence>
<dbReference type="GO" id="GO:0016226">
    <property type="term" value="P:iron-sulfur cluster assembly"/>
    <property type="evidence" value="ECO:0007669"/>
    <property type="project" value="InterPro"/>
</dbReference>
<protein>
    <recommendedName>
        <fullName evidence="3">ferroxidase</fullName>
        <ecNumber evidence="3">1.16.3.1</ecNumber>
    </recommendedName>
</protein>
<dbReference type="GO" id="GO:0006826">
    <property type="term" value="P:iron ion transport"/>
    <property type="evidence" value="ECO:0007669"/>
    <property type="project" value="UniProtKB-KW"/>
</dbReference>
<sequence length="337" mass="37647">MSLMRAGSVGWRLYRQYVCVRASRCLHGAVASLAVRKPLHAPPVPRDLLQGCPVLQAASTRWYSVELDDVRFTWRVASGCEVYMLGGFRLDGVRFTWRVASGCEVYMLGGFRLDGVRFTWRVASGCEVYMLGGFRLDGVRFTWRVASGCEVYMLGGFRLDGVRFTWRVASGCEVYMLGGFRLDGVRFTWRVASGCEVYMLGGFRLDGVRFTWRVVWLDEVRFEQVSDETLESLTESLEEAVARDAAPQDCDVLYSTGVLTLQLGTFGTYVINKQTPNKQIWLSSPVSGPKRFDFVGGAWVYRRTGDTLHGLLGAELSKVFSSPVDLLGCAFGRSEAA</sequence>
<dbReference type="GO" id="GO:0006879">
    <property type="term" value="P:intracellular iron ion homeostasis"/>
    <property type="evidence" value="ECO:0007669"/>
    <property type="project" value="UniProtKB-KW"/>
</dbReference>
<dbReference type="SMART" id="SM01219">
    <property type="entry name" value="Frataxin_Cyay"/>
    <property type="match status" value="1"/>
</dbReference>
<dbReference type="GO" id="GO:0005739">
    <property type="term" value="C:mitochondrion"/>
    <property type="evidence" value="ECO:0007669"/>
    <property type="project" value="UniProtKB-SubCell"/>
</dbReference>
<dbReference type="NCBIfam" id="TIGR03421">
    <property type="entry name" value="FeS_CyaY"/>
    <property type="match status" value="1"/>
</dbReference>
<evidence type="ECO:0000256" key="5">
    <source>
        <dbReference type="ARBA" id="ARBA00022448"/>
    </source>
</evidence>
<proteinExistence type="inferred from homology"/>
<evidence type="ECO:0000256" key="3">
    <source>
        <dbReference type="ARBA" id="ARBA00013107"/>
    </source>
</evidence>
<dbReference type="Pfam" id="PF01491">
    <property type="entry name" value="Frataxin_Cyay"/>
    <property type="match status" value="1"/>
</dbReference>
<dbReference type="Proteomes" id="UP000770661">
    <property type="component" value="Unassembled WGS sequence"/>
</dbReference>
<dbReference type="InterPro" id="IPR017789">
    <property type="entry name" value="Frataxin"/>
</dbReference>